<dbReference type="RefSeq" id="WP_143029866.1">
    <property type="nucleotide sequence ID" value="NZ_FMZW01000093.1"/>
</dbReference>
<protein>
    <submittedName>
        <fullName evidence="2">Uncharacterized protein</fullName>
    </submittedName>
</protein>
<evidence type="ECO:0000313" key="2">
    <source>
        <dbReference type="EMBL" id="SDF95266.1"/>
    </source>
</evidence>
<proteinExistence type="predicted"/>
<evidence type="ECO:0000256" key="1">
    <source>
        <dbReference type="SAM" id="MobiDB-lite"/>
    </source>
</evidence>
<dbReference type="AlphaFoldDB" id="A0A1G7Q9S7"/>
<evidence type="ECO:0000313" key="3">
    <source>
        <dbReference type="Proteomes" id="UP000199245"/>
    </source>
</evidence>
<reference evidence="2 3" key="1">
    <citation type="submission" date="2016-10" db="EMBL/GenBank/DDBJ databases">
        <authorList>
            <person name="de Groot N.N."/>
        </authorList>
    </citation>
    <scope>NUCLEOTIDE SEQUENCE [LARGE SCALE GENOMIC DNA]</scope>
    <source>
        <strain evidence="2 3">R5</strain>
    </source>
</reference>
<feature type="region of interest" description="Disordered" evidence="1">
    <location>
        <begin position="91"/>
        <end position="117"/>
    </location>
</feature>
<gene>
    <name evidence="2" type="ORF">SAMN05216337_109314</name>
</gene>
<dbReference type="Proteomes" id="UP000199245">
    <property type="component" value="Unassembled WGS sequence"/>
</dbReference>
<dbReference type="EMBL" id="FMZW01000093">
    <property type="protein sequence ID" value="SDF95266.1"/>
    <property type="molecule type" value="Genomic_DNA"/>
</dbReference>
<accession>A0A1G7Q9S7</accession>
<sequence>MTDLEVPTTQPTPGGKRKLWAPEKLAEFRTRLQALPPIEARRSLTQTEMIRALNKDIEALRKRGYGPSDICKALAELGFSISPNALAKITSGKRGKKAATKVGEAGPTKPGAAAPSA</sequence>
<organism evidence="2 3">
    <name type="scientific">Bradyrhizobium brasilense</name>
    <dbReference type="NCBI Taxonomy" id="1419277"/>
    <lineage>
        <taxon>Bacteria</taxon>
        <taxon>Pseudomonadati</taxon>
        <taxon>Pseudomonadota</taxon>
        <taxon>Alphaproteobacteria</taxon>
        <taxon>Hyphomicrobiales</taxon>
        <taxon>Nitrobacteraceae</taxon>
        <taxon>Bradyrhizobium</taxon>
    </lineage>
</organism>
<name>A0A1G7Q9S7_9BRAD</name>